<keyword evidence="2" id="KW-1185">Reference proteome</keyword>
<evidence type="ECO:0000313" key="1">
    <source>
        <dbReference type="EMBL" id="EEN82591.1"/>
    </source>
</evidence>
<dbReference type="AlphaFoldDB" id="C3JB68"/>
<reference evidence="1 2" key="1">
    <citation type="submission" date="2009-04" db="EMBL/GenBank/DDBJ databases">
        <authorList>
            <person name="Sebastian Y."/>
            <person name="Madupu R."/>
            <person name="Durkin A.S."/>
            <person name="Torralba M."/>
            <person name="Methe B."/>
            <person name="Sutton G.G."/>
            <person name="Strausberg R.L."/>
            <person name="Nelson K.E."/>
        </authorList>
    </citation>
    <scope>NUCLEOTIDE SEQUENCE [LARGE SCALE GENOMIC DNA]</scope>
    <source>
        <strain evidence="2">ATCC 35406 / DSM 24491 / JCM 8526 / CCUG 16442 / BCRC 14492 / NCTC 13058 / HG 370</strain>
    </source>
</reference>
<organism evidence="1 2">
    <name type="scientific">Porphyromonas endodontalis (strain ATCC 35406 / DSM 24491 / JCM 8526 / CCUG 16442 / BCRC 14492 / NCTC 13058 / HG 370)</name>
    <name type="common">Bacteroides endodontalis</name>
    <dbReference type="NCBI Taxonomy" id="553175"/>
    <lineage>
        <taxon>Bacteria</taxon>
        <taxon>Pseudomonadati</taxon>
        <taxon>Bacteroidota</taxon>
        <taxon>Bacteroidia</taxon>
        <taxon>Bacteroidales</taxon>
        <taxon>Porphyromonadaceae</taxon>
        <taxon>Porphyromonas</taxon>
    </lineage>
</organism>
<dbReference type="EMBL" id="ACNN01000024">
    <property type="protein sequence ID" value="EEN82591.1"/>
    <property type="molecule type" value="Genomic_DNA"/>
</dbReference>
<name>C3JB68_POREA</name>
<gene>
    <name evidence="1" type="ORF">POREN0001_1510</name>
</gene>
<dbReference type="STRING" id="553175.POREN0001_1510"/>
<sequence length="49" mass="5639">MVSHRTTIGWNKNIAHLKSYISEDDFTACMDRRVLYKGFIKDVGYASSI</sequence>
<evidence type="ECO:0000313" key="2">
    <source>
        <dbReference type="Proteomes" id="UP000004295"/>
    </source>
</evidence>
<accession>C3JB68</accession>
<comment type="caution">
    <text evidence="1">The sequence shown here is derived from an EMBL/GenBank/DDBJ whole genome shotgun (WGS) entry which is preliminary data.</text>
</comment>
<dbReference type="Proteomes" id="UP000004295">
    <property type="component" value="Unassembled WGS sequence"/>
</dbReference>
<proteinExistence type="predicted"/>
<protein>
    <submittedName>
        <fullName evidence="1">Uncharacterized protein</fullName>
    </submittedName>
</protein>